<dbReference type="OrthoDB" id="26278at2759"/>
<feature type="compositionally biased region" description="Polar residues" evidence="1">
    <location>
        <begin position="1"/>
        <end position="26"/>
    </location>
</feature>
<accession>L8E8M3</accession>
<proteinExistence type="predicted"/>
<dbReference type="ChiTaRS" id="AVL9">
    <property type="organism name" value="human"/>
</dbReference>
<sequence>MEEYSQLQGVEQQQASSTCRNKSKPSISRPILSIRHEVKVLTFCSE</sequence>
<gene>
    <name evidence="2" type="primary">AVL9</name>
</gene>
<organism evidence="2">
    <name type="scientific">Homo sapiens</name>
    <name type="common">Human</name>
    <dbReference type="NCBI Taxonomy" id="9606"/>
    <lineage>
        <taxon>Eukaryota</taxon>
        <taxon>Metazoa</taxon>
        <taxon>Chordata</taxon>
        <taxon>Craniata</taxon>
        <taxon>Vertebrata</taxon>
        <taxon>Euteleostomi</taxon>
        <taxon>Mammalia</taxon>
        <taxon>Eutheria</taxon>
        <taxon>Euarchontoglires</taxon>
        <taxon>Primates</taxon>
        <taxon>Haplorrhini</taxon>
        <taxon>Catarrhini</taxon>
        <taxon>Hominidae</taxon>
        <taxon>Homo</taxon>
    </lineage>
</organism>
<evidence type="ECO:0000256" key="1">
    <source>
        <dbReference type="SAM" id="MobiDB-lite"/>
    </source>
</evidence>
<evidence type="ECO:0000313" key="2">
    <source>
        <dbReference type="EMBL" id="CCQ43484.1"/>
    </source>
</evidence>
<dbReference type="EMBL" id="HF583987">
    <property type="protein sequence ID" value="CCQ43484.1"/>
    <property type="molecule type" value="Genomic_DNA"/>
</dbReference>
<dbReference type="AlphaFoldDB" id="L8E8M3"/>
<name>L8E8M3_HUMAN</name>
<reference evidence="2" key="1">
    <citation type="journal article" date="2013" name="PLoS ONE">
        <title>Direct detection of alternative open reading frames translation products in human significantly expands the proteome.</title>
        <authorList>
            <person name="Vanderperre B."/>
            <person name="Lucier J.-F."/>
            <person name="Motard J."/>
            <person name="Tremblay G."/>
            <person name="Vanderperre S."/>
            <person name="Wisztorski M."/>
            <person name="Salzet M."/>
            <person name="Boisvert F.-M."/>
            <person name="Roucou X."/>
        </authorList>
    </citation>
    <scope>NUCLEOTIDE SEQUENCE</scope>
</reference>
<feature type="region of interest" description="Disordered" evidence="1">
    <location>
        <begin position="1"/>
        <end position="27"/>
    </location>
</feature>
<protein>
    <submittedName>
        <fullName evidence="2">Alternative protein AVL9</fullName>
    </submittedName>
</protein>